<dbReference type="Proteomes" id="UP000076128">
    <property type="component" value="Chromosome"/>
</dbReference>
<evidence type="ECO:0000313" key="2">
    <source>
        <dbReference type="Proteomes" id="UP000076128"/>
    </source>
</evidence>
<dbReference type="OrthoDB" id="7869937at2"/>
<dbReference type="KEGG" id="daa:AKL17_2662"/>
<dbReference type="RefSeq" id="WP_066813924.1">
    <property type="nucleotide sequence ID" value="NZ_CP012661.1"/>
</dbReference>
<organism evidence="1 2">
    <name type="scientific">Frigidibacter mobilis</name>
    <dbReference type="NCBI Taxonomy" id="1335048"/>
    <lineage>
        <taxon>Bacteria</taxon>
        <taxon>Pseudomonadati</taxon>
        <taxon>Pseudomonadota</taxon>
        <taxon>Alphaproteobacteria</taxon>
        <taxon>Rhodobacterales</taxon>
        <taxon>Paracoccaceae</taxon>
        <taxon>Frigidibacter</taxon>
    </lineage>
</organism>
<name>A0A161GJZ1_9RHOB</name>
<evidence type="ECO:0000313" key="1">
    <source>
        <dbReference type="EMBL" id="AMY69903.1"/>
    </source>
</evidence>
<accession>A0A161GJZ1</accession>
<reference evidence="1 2" key="1">
    <citation type="submission" date="2015-09" db="EMBL/GenBank/DDBJ databases">
        <title>Complete genome sequence of Defluviimonas alba cai42t isolated from an oilfield in Xinjiang.</title>
        <authorList>
            <person name="Geng S."/>
            <person name="Pan X."/>
            <person name="Wu X."/>
        </authorList>
    </citation>
    <scope>NUCLEOTIDE SEQUENCE [LARGE SCALE GENOMIC DNA]</scope>
    <source>
        <strain evidence="2">cai42</strain>
    </source>
</reference>
<protein>
    <submittedName>
        <fullName evidence="1">Uncharacterized protein</fullName>
    </submittedName>
</protein>
<keyword evidence="2" id="KW-1185">Reference proteome</keyword>
<dbReference type="AlphaFoldDB" id="A0A161GJZ1"/>
<dbReference type="EMBL" id="CP012661">
    <property type="protein sequence ID" value="AMY69903.1"/>
    <property type="molecule type" value="Genomic_DNA"/>
</dbReference>
<gene>
    <name evidence="1" type="ORF">AKL17_2662</name>
</gene>
<proteinExistence type="predicted"/>
<sequence length="91" mass="9934">MFFLPFLLQSALLAFESQAVIEHRLTLFARGGAGAQDEAVRMVGEKVALAAHVWQQGAKSLASGASPDSVMMDTVALYREAVDENRRRLTL</sequence>